<feature type="domain" description="Guanylate cyclase" evidence="1">
    <location>
        <begin position="25"/>
        <end position="156"/>
    </location>
</feature>
<dbReference type="InterPro" id="IPR029787">
    <property type="entry name" value="Nucleotide_cyclase"/>
</dbReference>
<dbReference type="GO" id="GO:0006171">
    <property type="term" value="P:cAMP biosynthetic process"/>
    <property type="evidence" value="ECO:0007669"/>
    <property type="project" value="TreeGrafter"/>
</dbReference>
<proteinExistence type="predicted"/>
<dbReference type="OrthoDB" id="60033at2759"/>
<dbReference type="Gene3D" id="3.30.70.1230">
    <property type="entry name" value="Nucleotide cyclase"/>
    <property type="match status" value="1"/>
</dbReference>
<dbReference type="PANTHER" id="PTHR43081">
    <property type="entry name" value="ADENYLATE CYCLASE, TERMINAL-DIFFERENTIATION SPECIFIC-RELATED"/>
    <property type="match status" value="1"/>
</dbReference>
<protein>
    <submittedName>
        <fullName evidence="2">Nucleotide cyclase</fullName>
    </submittedName>
</protein>
<gene>
    <name evidence="2" type="ORF">BDK51DRAFT_29196</name>
</gene>
<dbReference type="CDD" id="cd07302">
    <property type="entry name" value="CHD"/>
    <property type="match status" value="1"/>
</dbReference>
<dbReference type="PROSITE" id="PS50125">
    <property type="entry name" value="GUANYLATE_CYCLASE_2"/>
    <property type="match status" value="1"/>
</dbReference>
<accession>A0A4V1ISL5</accession>
<dbReference type="Pfam" id="PF00211">
    <property type="entry name" value="Guanylate_cyc"/>
    <property type="match status" value="1"/>
</dbReference>
<dbReference type="GO" id="GO:0035556">
    <property type="term" value="P:intracellular signal transduction"/>
    <property type="evidence" value="ECO:0007669"/>
    <property type="project" value="InterPro"/>
</dbReference>
<sequence length="287" mass="31360">YMPPDLVHKTMSVESALRGTRHQASVMFCNLRNFTAMSEKMDPAEAFAMLNEHFSYVEESILSEHGILDKFIGDTALATFGIPFPDPRDAIHAVASAVKMRAALTTRISAVGGGKPRLRMGIGIASGGVASGCMGGAGRLEFTVLGDTVTIAHRLEEVTKIYGTPILICERTRDAVHAHFHVREVDSILIRGRERPLAVHEVLGSTSTELSHDQMTSLICYELGLSEYRNQNWEGALIHFRKAATLTGDPPSKTFMARCRAVVENGIDVPVPWDGVWRWGETVKGAG</sequence>
<name>A0A4V1ISL5_9FUNG</name>
<dbReference type="SMART" id="SM00044">
    <property type="entry name" value="CYCc"/>
    <property type="match status" value="1"/>
</dbReference>
<organism evidence="2 3">
    <name type="scientific">Blyttiomyces helicus</name>
    <dbReference type="NCBI Taxonomy" id="388810"/>
    <lineage>
        <taxon>Eukaryota</taxon>
        <taxon>Fungi</taxon>
        <taxon>Fungi incertae sedis</taxon>
        <taxon>Chytridiomycota</taxon>
        <taxon>Chytridiomycota incertae sedis</taxon>
        <taxon>Chytridiomycetes</taxon>
        <taxon>Chytridiomycetes incertae sedis</taxon>
        <taxon>Blyttiomyces</taxon>
    </lineage>
</organism>
<dbReference type="Proteomes" id="UP000269721">
    <property type="component" value="Unassembled WGS sequence"/>
</dbReference>
<dbReference type="EMBL" id="KZ994053">
    <property type="protein sequence ID" value="RKO93977.1"/>
    <property type="molecule type" value="Genomic_DNA"/>
</dbReference>
<dbReference type="InterPro" id="IPR050697">
    <property type="entry name" value="Adenylyl/Guanylyl_Cyclase_3/4"/>
</dbReference>
<evidence type="ECO:0000313" key="3">
    <source>
        <dbReference type="Proteomes" id="UP000269721"/>
    </source>
</evidence>
<dbReference type="PANTHER" id="PTHR43081:SF1">
    <property type="entry name" value="ADENYLATE CYCLASE, TERMINAL-DIFFERENTIATION SPECIFIC"/>
    <property type="match status" value="1"/>
</dbReference>
<evidence type="ECO:0000259" key="1">
    <source>
        <dbReference type="PROSITE" id="PS50125"/>
    </source>
</evidence>
<dbReference type="InterPro" id="IPR001054">
    <property type="entry name" value="A/G_cyclase"/>
</dbReference>
<dbReference type="SUPFAM" id="SSF55073">
    <property type="entry name" value="Nucleotide cyclase"/>
    <property type="match status" value="1"/>
</dbReference>
<evidence type="ECO:0000313" key="2">
    <source>
        <dbReference type="EMBL" id="RKO93977.1"/>
    </source>
</evidence>
<feature type="non-terminal residue" evidence="2">
    <location>
        <position position="1"/>
    </location>
</feature>
<keyword evidence="3" id="KW-1185">Reference proteome</keyword>
<reference evidence="3" key="1">
    <citation type="journal article" date="2018" name="Nat. Microbiol.">
        <title>Leveraging single-cell genomics to expand the fungal tree of life.</title>
        <authorList>
            <person name="Ahrendt S.R."/>
            <person name="Quandt C.A."/>
            <person name="Ciobanu D."/>
            <person name="Clum A."/>
            <person name="Salamov A."/>
            <person name="Andreopoulos B."/>
            <person name="Cheng J.F."/>
            <person name="Woyke T."/>
            <person name="Pelin A."/>
            <person name="Henrissat B."/>
            <person name="Reynolds N.K."/>
            <person name="Benny G.L."/>
            <person name="Smith M.E."/>
            <person name="James T.Y."/>
            <person name="Grigoriev I.V."/>
        </authorList>
    </citation>
    <scope>NUCLEOTIDE SEQUENCE [LARGE SCALE GENOMIC DNA]</scope>
</reference>
<dbReference type="AlphaFoldDB" id="A0A4V1ISL5"/>